<evidence type="ECO:0000313" key="1">
    <source>
        <dbReference type="EMBL" id="BAH77092.1"/>
    </source>
</evidence>
<dbReference type="Proteomes" id="UP000009071">
    <property type="component" value="Chromosome"/>
</dbReference>
<dbReference type="STRING" id="573370.DMR_36010"/>
<proteinExistence type="predicted"/>
<reference evidence="1 2" key="1">
    <citation type="journal article" date="2009" name="Genome Res.">
        <title>Whole genome sequence of Desulfovibrio magneticus strain RS-1 revealed common gene clusters in magnetotactic bacteria.</title>
        <authorList>
            <person name="Nakazawa H."/>
            <person name="Arakaki A."/>
            <person name="Narita-Yamada S."/>
            <person name="Yashiro I."/>
            <person name="Jinno K."/>
            <person name="Aoki N."/>
            <person name="Tsuruyama A."/>
            <person name="Okamura Y."/>
            <person name="Tanikawa S."/>
            <person name="Fujita N."/>
            <person name="Takeyama H."/>
            <person name="Matsunaga T."/>
        </authorList>
    </citation>
    <scope>NUCLEOTIDE SEQUENCE [LARGE SCALE GENOMIC DNA]</scope>
    <source>
        <strain evidence="2">ATCC 700980 / DSM 13731 / RS-1</strain>
    </source>
</reference>
<dbReference type="HOGENOM" id="CLU_3060898_0_0_7"/>
<evidence type="ECO:0000313" key="2">
    <source>
        <dbReference type="Proteomes" id="UP000009071"/>
    </source>
</evidence>
<organism evidence="1 2">
    <name type="scientific">Solidesulfovibrio magneticus (strain ATCC 700980 / DSM 13731 / RS-1)</name>
    <name type="common">Desulfovibrio magneticus</name>
    <dbReference type="NCBI Taxonomy" id="573370"/>
    <lineage>
        <taxon>Bacteria</taxon>
        <taxon>Pseudomonadati</taxon>
        <taxon>Thermodesulfobacteriota</taxon>
        <taxon>Desulfovibrionia</taxon>
        <taxon>Desulfovibrionales</taxon>
        <taxon>Desulfovibrionaceae</taxon>
        <taxon>Solidesulfovibrio</taxon>
    </lineage>
</organism>
<dbReference type="AlphaFoldDB" id="C4XLF3"/>
<protein>
    <submittedName>
        <fullName evidence="1">Uncharacterized protein</fullName>
    </submittedName>
</protein>
<dbReference type="EMBL" id="AP010904">
    <property type="protein sequence ID" value="BAH77092.1"/>
    <property type="molecule type" value="Genomic_DNA"/>
</dbReference>
<gene>
    <name evidence="1" type="ordered locus">DMR_36010</name>
</gene>
<accession>C4XLF3</accession>
<dbReference type="KEGG" id="dma:DMR_36010"/>
<sequence length="53" mass="5473">MSQTAFALLLRQSGFTDVVCLGPSGYASSPATMGMTFLARKPAPSRCIPAPLG</sequence>
<name>C4XLF3_SOLM1</name>
<keyword evidence="2" id="KW-1185">Reference proteome</keyword>